<dbReference type="PROSITE" id="PS50097">
    <property type="entry name" value="BTB"/>
    <property type="match status" value="1"/>
</dbReference>
<keyword evidence="4" id="KW-1185">Reference proteome</keyword>
<evidence type="ECO:0000259" key="2">
    <source>
        <dbReference type="PROSITE" id="PS50144"/>
    </source>
</evidence>
<dbReference type="Proteomes" id="UP001620626">
    <property type="component" value="Unassembled WGS sequence"/>
</dbReference>
<evidence type="ECO:0000313" key="4">
    <source>
        <dbReference type="Proteomes" id="UP001620626"/>
    </source>
</evidence>
<dbReference type="InterPro" id="IPR002083">
    <property type="entry name" value="MATH/TRAF_dom"/>
</dbReference>
<gene>
    <name evidence="3" type="ORF">niasHT_003312</name>
</gene>
<name>A0ABD2LXT3_9BILA</name>
<accession>A0ABD2LXT3</accession>
<protein>
    <recommendedName>
        <fullName evidence="5">BTB domain-containing protein</fullName>
    </recommendedName>
</protein>
<dbReference type="Gene3D" id="2.60.210.10">
    <property type="entry name" value="Apoptosis, Tumor Necrosis Factor Receptor Associated Protein 2, Chain A"/>
    <property type="match status" value="1"/>
</dbReference>
<feature type="domain" description="MATH" evidence="2">
    <location>
        <begin position="301"/>
        <end position="436"/>
    </location>
</feature>
<dbReference type="InterPro" id="IPR000210">
    <property type="entry name" value="BTB/POZ_dom"/>
</dbReference>
<organism evidence="3 4">
    <name type="scientific">Heterodera trifolii</name>
    <dbReference type="NCBI Taxonomy" id="157864"/>
    <lineage>
        <taxon>Eukaryota</taxon>
        <taxon>Metazoa</taxon>
        <taxon>Ecdysozoa</taxon>
        <taxon>Nematoda</taxon>
        <taxon>Chromadorea</taxon>
        <taxon>Rhabditida</taxon>
        <taxon>Tylenchina</taxon>
        <taxon>Tylenchomorpha</taxon>
        <taxon>Tylenchoidea</taxon>
        <taxon>Heteroderidae</taxon>
        <taxon>Heteroderinae</taxon>
        <taxon>Heterodera</taxon>
    </lineage>
</organism>
<proteinExistence type="predicted"/>
<dbReference type="PROSITE" id="PS50144">
    <property type="entry name" value="MATH"/>
    <property type="match status" value="1"/>
</dbReference>
<dbReference type="SMART" id="SM00225">
    <property type="entry name" value="BTB"/>
    <property type="match status" value="1"/>
</dbReference>
<dbReference type="Gene3D" id="3.30.710.10">
    <property type="entry name" value="Potassium Channel Kv1.1, Chain A"/>
    <property type="match status" value="1"/>
</dbReference>
<dbReference type="Gene3D" id="1.25.40.420">
    <property type="match status" value="1"/>
</dbReference>
<evidence type="ECO:0000313" key="3">
    <source>
        <dbReference type="EMBL" id="KAL3120060.1"/>
    </source>
</evidence>
<dbReference type="SUPFAM" id="SSF49599">
    <property type="entry name" value="TRAF domain-like"/>
    <property type="match status" value="1"/>
</dbReference>
<evidence type="ECO:0008006" key="5">
    <source>
        <dbReference type="Google" id="ProtNLM"/>
    </source>
</evidence>
<dbReference type="SMART" id="SM00061">
    <property type="entry name" value="MATH"/>
    <property type="match status" value="1"/>
</dbReference>
<dbReference type="PANTHER" id="PTHR45774:SF3">
    <property type="entry name" value="BTB (POZ) DOMAIN-CONTAINING 2B-RELATED"/>
    <property type="match status" value="1"/>
</dbReference>
<dbReference type="EMBL" id="JBICBT010000225">
    <property type="protein sequence ID" value="KAL3120060.1"/>
    <property type="molecule type" value="Genomic_DNA"/>
</dbReference>
<dbReference type="AlphaFoldDB" id="A0ABD2LXT3"/>
<evidence type="ECO:0000259" key="1">
    <source>
        <dbReference type="PROSITE" id="PS50097"/>
    </source>
</evidence>
<reference evidence="3 4" key="1">
    <citation type="submission" date="2024-10" db="EMBL/GenBank/DDBJ databases">
        <authorList>
            <person name="Kim D."/>
        </authorList>
    </citation>
    <scope>NUCLEOTIDE SEQUENCE [LARGE SCALE GENOMIC DNA]</scope>
    <source>
        <strain evidence="3">BH-2024</strain>
    </source>
</reference>
<dbReference type="Pfam" id="PF00651">
    <property type="entry name" value="BTB"/>
    <property type="match status" value="1"/>
</dbReference>
<dbReference type="SUPFAM" id="SSF54695">
    <property type="entry name" value="POZ domain"/>
    <property type="match status" value="1"/>
</dbReference>
<comment type="caution">
    <text evidence="3">The sequence shown here is derived from an EMBL/GenBank/DDBJ whole genome shotgun (WGS) entry which is preliminary data.</text>
</comment>
<feature type="domain" description="BTB" evidence="1">
    <location>
        <begin position="63"/>
        <end position="138"/>
    </location>
</feature>
<dbReference type="InterPro" id="IPR011333">
    <property type="entry name" value="SKP1/BTB/POZ_sf"/>
</dbReference>
<dbReference type="InterPro" id="IPR011705">
    <property type="entry name" value="BACK"/>
</dbReference>
<dbReference type="Pfam" id="PF22486">
    <property type="entry name" value="MATH_2"/>
    <property type="match status" value="1"/>
</dbReference>
<dbReference type="InterPro" id="IPR008974">
    <property type="entry name" value="TRAF-like"/>
</dbReference>
<sequence>MVGVEFSSESESDEESNDAWEAMMELVKMKAIKAENKQNEMSSDYSKNGNKWMKLMLSTGEYADVYFLVGDAKVRVSAHKLILKNASDVFEAMFRFDAKKEKAEFASARCPVEVPDVEAAAFKVMLSFIYAGDLAELNGDNAMAVLYAAKKYNIPGLVNASLQIPISELHNVFFAYAQAHLFNLEDYCNDCLAYIDKNAETLLKSEAFLQIDQKLLCEILGRDELKISVNRRQLLGPAFFKIRFPLFSQEDFLEKIVPSGILTTDEVTDVEQCRINPNFCWISGGLLYPLQFPSHGRVWTFGKITMDIEKVSEFAVEKMYNNRCSKKIQINGIPWKIVVQINRKNRSTVNQKWLGFYLECDASKKVCNWSCKCSATFRIVSQKCDGAENSTGKYFNRVFVAPQCYHGFKSFISFLELMDPGNGFYDKSGDKVTLAIDLMMKEA</sequence>
<dbReference type="Pfam" id="PF07707">
    <property type="entry name" value="BACK"/>
    <property type="match status" value="1"/>
</dbReference>
<dbReference type="PANTHER" id="PTHR45774">
    <property type="entry name" value="BTB/POZ DOMAIN-CONTAINING"/>
    <property type="match status" value="1"/>
</dbReference>